<dbReference type="EMBL" id="JYDP01000458">
    <property type="protein sequence ID" value="KRZ00518.1"/>
    <property type="molecule type" value="Genomic_DNA"/>
</dbReference>
<sequence length="227" mass="25480">MNGMNDTKIYENDTILETSTMEGTDPGAPVWKAIQTAPTITTTVTPTTWHKKMIFPSREISVITNTSDKNVNRRHSRSLSTPKRGYDVATNPSYGSRIRLSGASEGGLTGTFGPDDQWRNRAGDDQRSVARCNKHFKRLFGVCFMNHSGHMSSSKRVGGSKVISDGDHPAEKNMTSIFLIEINFSMLNNNNINMWTVFPFYTLCAHPPDNHRRGDLPEHRCYIQVGR</sequence>
<comment type="caution">
    <text evidence="4">The sequence shown here is derived from an EMBL/GenBank/DDBJ whole genome shotgun (WGS) entry which is preliminary data.</text>
</comment>
<evidence type="ECO:0000313" key="4">
    <source>
        <dbReference type="EMBL" id="KRZ02758.1"/>
    </source>
</evidence>
<name>A0A0V1GX86_9BILA</name>
<accession>A0A0V1GX86</accession>
<evidence type="ECO:0000313" key="2">
    <source>
        <dbReference type="EMBL" id="KRZ00518.1"/>
    </source>
</evidence>
<organism evidence="4 5">
    <name type="scientific">Trichinella zimbabwensis</name>
    <dbReference type="NCBI Taxonomy" id="268475"/>
    <lineage>
        <taxon>Eukaryota</taxon>
        <taxon>Metazoa</taxon>
        <taxon>Ecdysozoa</taxon>
        <taxon>Nematoda</taxon>
        <taxon>Enoplea</taxon>
        <taxon>Dorylaimia</taxon>
        <taxon>Trichinellida</taxon>
        <taxon>Trichinellidae</taxon>
        <taxon>Trichinella</taxon>
    </lineage>
</organism>
<feature type="region of interest" description="Disordered" evidence="1">
    <location>
        <begin position="68"/>
        <end position="92"/>
    </location>
</feature>
<evidence type="ECO:0000256" key="1">
    <source>
        <dbReference type="SAM" id="MobiDB-lite"/>
    </source>
</evidence>
<keyword evidence="5" id="KW-1185">Reference proteome</keyword>
<dbReference type="EMBL" id="JYDP01000216">
    <property type="protein sequence ID" value="KRZ02758.1"/>
    <property type="molecule type" value="Genomic_DNA"/>
</dbReference>
<protein>
    <submittedName>
        <fullName evidence="4">Uncharacterized protein</fullName>
    </submittedName>
</protein>
<proteinExistence type="predicted"/>
<dbReference type="Proteomes" id="UP000055024">
    <property type="component" value="Unassembled WGS sequence"/>
</dbReference>
<gene>
    <name evidence="2" type="ORF">T11_14978</name>
    <name evidence="4" type="ORF">T11_18375</name>
    <name evidence="3" type="ORF">T11_9953</name>
</gene>
<evidence type="ECO:0000313" key="3">
    <source>
        <dbReference type="EMBL" id="KRZ01391.1"/>
    </source>
</evidence>
<reference evidence="4 5" key="1">
    <citation type="submission" date="2015-01" db="EMBL/GenBank/DDBJ databases">
        <title>Evolution of Trichinella species and genotypes.</title>
        <authorList>
            <person name="Korhonen P.K."/>
            <person name="Edoardo P."/>
            <person name="Giuseppe L.R."/>
            <person name="Gasser R.B."/>
        </authorList>
    </citation>
    <scope>NUCLEOTIDE SEQUENCE [LARGE SCALE GENOMIC DNA]</scope>
    <source>
        <strain evidence="4">ISS1029</strain>
    </source>
</reference>
<dbReference type="EMBL" id="JYDP01000293">
    <property type="protein sequence ID" value="KRZ01391.1"/>
    <property type="molecule type" value="Genomic_DNA"/>
</dbReference>
<dbReference type="AlphaFoldDB" id="A0A0V1GX86"/>
<evidence type="ECO:0000313" key="5">
    <source>
        <dbReference type="Proteomes" id="UP000055024"/>
    </source>
</evidence>